<evidence type="ECO:0000313" key="2">
    <source>
        <dbReference type="EMBL" id="CAG6775352.1"/>
    </source>
</evidence>
<accession>A0A8D9B296</accession>
<keyword evidence="1" id="KW-0812">Transmembrane</keyword>
<evidence type="ECO:0000256" key="1">
    <source>
        <dbReference type="SAM" id="Phobius"/>
    </source>
</evidence>
<keyword evidence="1" id="KW-0472">Membrane</keyword>
<dbReference type="AlphaFoldDB" id="A0A8D9B296"/>
<name>A0A8D9B296_9HEMI</name>
<organism evidence="2">
    <name type="scientific">Cacopsylla melanoneura</name>
    <dbReference type="NCBI Taxonomy" id="428564"/>
    <lineage>
        <taxon>Eukaryota</taxon>
        <taxon>Metazoa</taxon>
        <taxon>Ecdysozoa</taxon>
        <taxon>Arthropoda</taxon>
        <taxon>Hexapoda</taxon>
        <taxon>Insecta</taxon>
        <taxon>Pterygota</taxon>
        <taxon>Neoptera</taxon>
        <taxon>Paraneoptera</taxon>
        <taxon>Hemiptera</taxon>
        <taxon>Sternorrhyncha</taxon>
        <taxon>Psylloidea</taxon>
        <taxon>Psyllidae</taxon>
        <taxon>Psyllinae</taxon>
        <taxon>Cacopsylla</taxon>
    </lineage>
</organism>
<protein>
    <submittedName>
        <fullName evidence="2">Uncharacterized protein</fullName>
    </submittedName>
</protein>
<dbReference type="EMBL" id="HBUF01598173">
    <property type="protein sequence ID" value="CAG6775352.1"/>
    <property type="molecule type" value="Transcribed_RNA"/>
</dbReference>
<feature type="transmembrane region" description="Helical" evidence="1">
    <location>
        <begin position="73"/>
        <end position="96"/>
    </location>
</feature>
<sequence>MRNVFKKNSNAKKESVLKHKIENMVPYVRLYCERRIIPFLSKFRVVVNIHHLLPIIITSFFIIFFTVFDIFDIPTLCFFLMIYFYIFSILLLYFFIHIFDT</sequence>
<proteinExistence type="predicted"/>
<reference evidence="2" key="1">
    <citation type="submission" date="2021-05" db="EMBL/GenBank/DDBJ databases">
        <authorList>
            <person name="Alioto T."/>
            <person name="Alioto T."/>
            <person name="Gomez Garrido J."/>
        </authorList>
    </citation>
    <scope>NUCLEOTIDE SEQUENCE</scope>
</reference>
<feature type="transmembrane region" description="Helical" evidence="1">
    <location>
        <begin position="45"/>
        <end position="67"/>
    </location>
</feature>
<keyword evidence="1" id="KW-1133">Transmembrane helix</keyword>